<dbReference type="AlphaFoldDB" id="A0A8D8S8Q7"/>
<comment type="similarity">
    <text evidence="1">Belongs to the peptidase C48 family.</text>
</comment>
<sequence>MLLQSQLDTLNGNRWLGSDVINYFLSYWARYGVNFISTYYCFLFLNKNKEIEDNFDLRAAWKLYDKRSVSKQVFANDQFFKAPLFIPLHYRTNHYTLMFLNFQKREFVYLDPFSVKTGNIIKTKILMKNTLQLIKKIISKKSEVTYELKLQDWKICNEKYTHLPDQKDSYNCGVYVIYYARRIIEIVKGLPSGFDVMDTDSEICEKLRPILFEKVLELSDSIHDRCIFCWSSNESNNIVYVECGRCRNWIHVSCLPKPCKERYNKTKKSEAFLCGLCFKK</sequence>
<organism evidence="11">
    <name type="scientific">Cacopsylla melanoneura</name>
    <dbReference type="NCBI Taxonomy" id="428564"/>
    <lineage>
        <taxon>Eukaryota</taxon>
        <taxon>Metazoa</taxon>
        <taxon>Ecdysozoa</taxon>
        <taxon>Arthropoda</taxon>
        <taxon>Hexapoda</taxon>
        <taxon>Insecta</taxon>
        <taxon>Pterygota</taxon>
        <taxon>Neoptera</taxon>
        <taxon>Paraneoptera</taxon>
        <taxon>Hemiptera</taxon>
        <taxon>Sternorrhyncha</taxon>
        <taxon>Psylloidea</taxon>
        <taxon>Psyllidae</taxon>
        <taxon>Psyllinae</taxon>
        <taxon>Cacopsylla</taxon>
    </lineage>
</organism>
<dbReference type="PANTHER" id="PTHR12606:SF141">
    <property type="entry name" value="GH15225P-RELATED"/>
    <property type="match status" value="1"/>
</dbReference>
<keyword evidence="7" id="KW-0862">Zinc</keyword>
<dbReference type="PROSITE" id="PS50016">
    <property type="entry name" value="ZF_PHD_2"/>
    <property type="match status" value="1"/>
</dbReference>
<protein>
    <recommendedName>
        <fullName evidence="12">Ubiquitin-like protease family profile domain-containing protein</fullName>
    </recommendedName>
</protein>
<feature type="domain" description="Ubiquitin-like protease family profile" evidence="10">
    <location>
        <begin position="1"/>
        <end position="183"/>
    </location>
</feature>
<evidence type="ECO:0000256" key="2">
    <source>
        <dbReference type="ARBA" id="ARBA00022670"/>
    </source>
</evidence>
<evidence type="ECO:0008006" key="12">
    <source>
        <dbReference type="Google" id="ProtNLM"/>
    </source>
</evidence>
<evidence type="ECO:0000256" key="1">
    <source>
        <dbReference type="ARBA" id="ARBA00005234"/>
    </source>
</evidence>
<dbReference type="InterPro" id="IPR019787">
    <property type="entry name" value="Znf_PHD-finger"/>
</dbReference>
<dbReference type="EMBL" id="HBUF01209809">
    <property type="protein sequence ID" value="CAG6665196.1"/>
    <property type="molecule type" value="Transcribed_RNA"/>
</dbReference>
<evidence type="ECO:0000256" key="4">
    <source>
        <dbReference type="ARBA" id="ARBA00022771"/>
    </source>
</evidence>
<dbReference type="Pfam" id="PF02902">
    <property type="entry name" value="Peptidase_C48"/>
    <property type="match status" value="1"/>
</dbReference>
<evidence type="ECO:0000256" key="7">
    <source>
        <dbReference type="ARBA" id="ARBA00022833"/>
    </source>
</evidence>
<keyword evidence="6" id="KW-0788">Thiol protease</keyword>
<dbReference type="InterPro" id="IPR038765">
    <property type="entry name" value="Papain-like_cys_pep_sf"/>
</dbReference>
<accession>A0A8D8S8Q7</accession>
<dbReference type="GO" id="GO:0016929">
    <property type="term" value="F:deSUMOylase activity"/>
    <property type="evidence" value="ECO:0007669"/>
    <property type="project" value="TreeGrafter"/>
</dbReference>
<dbReference type="GO" id="GO:0006508">
    <property type="term" value="P:proteolysis"/>
    <property type="evidence" value="ECO:0007669"/>
    <property type="project" value="UniProtKB-KW"/>
</dbReference>
<dbReference type="InterPro" id="IPR003653">
    <property type="entry name" value="Peptidase_C48_C"/>
</dbReference>
<dbReference type="SUPFAM" id="SSF57903">
    <property type="entry name" value="FYVE/PHD zinc finger"/>
    <property type="match status" value="1"/>
</dbReference>
<dbReference type="GO" id="GO:0008270">
    <property type="term" value="F:zinc ion binding"/>
    <property type="evidence" value="ECO:0007669"/>
    <property type="project" value="UniProtKB-KW"/>
</dbReference>
<evidence type="ECO:0000259" key="10">
    <source>
        <dbReference type="PROSITE" id="PS50600"/>
    </source>
</evidence>
<dbReference type="InterPro" id="IPR011011">
    <property type="entry name" value="Znf_FYVE_PHD"/>
</dbReference>
<evidence type="ECO:0000256" key="3">
    <source>
        <dbReference type="ARBA" id="ARBA00022723"/>
    </source>
</evidence>
<name>A0A8D8S8Q7_9HEMI</name>
<dbReference type="PANTHER" id="PTHR12606">
    <property type="entry name" value="SENTRIN/SUMO-SPECIFIC PROTEASE"/>
    <property type="match status" value="1"/>
</dbReference>
<evidence type="ECO:0000256" key="8">
    <source>
        <dbReference type="PROSITE-ProRule" id="PRU00146"/>
    </source>
</evidence>
<dbReference type="Gene3D" id="3.40.395.10">
    <property type="entry name" value="Adenoviral Proteinase, Chain A"/>
    <property type="match status" value="1"/>
</dbReference>
<reference evidence="11" key="1">
    <citation type="submission" date="2021-05" db="EMBL/GenBank/DDBJ databases">
        <authorList>
            <person name="Alioto T."/>
            <person name="Alioto T."/>
            <person name="Gomez Garrido J."/>
        </authorList>
    </citation>
    <scope>NUCLEOTIDE SEQUENCE</scope>
</reference>
<evidence type="ECO:0000256" key="5">
    <source>
        <dbReference type="ARBA" id="ARBA00022801"/>
    </source>
</evidence>
<dbReference type="InterPro" id="IPR013083">
    <property type="entry name" value="Znf_RING/FYVE/PHD"/>
</dbReference>
<evidence type="ECO:0000259" key="9">
    <source>
        <dbReference type="PROSITE" id="PS50016"/>
    </source>
</evidence>
<keyword evidence="3" id="KW-0479">Metal-binding</keyword>
<dbReference type="PROSITE" id="PS50600">
    <property type="entry name" value="ULP_PROTEASE"/>
    <property type="match status" value="1"/>
</dbReference>
<dbReference type="GO" id="GO:0005634">
    <property type="term" value="C:nucleus"/>
    <property type="evidence" value="ECO:0007669"/>
    <property type="project" value="TreeGrafter"/>
</dbReference>
<feature type="domain" description="PHD-type" evidence="9">
    <location>
        <begin position="223"/>
        <end position="280"/>
    </location>
</feature>
<dbReference type="Gene3D" id="3.30.40.10">
    <property type="entry name" value="Zinc/RING finger domain, C3HC4 (zinc finger)"/>
    <property type="match status" value="1"/>
</dbReference>
<keyword evidence="5" id="KW-0378">Hydrolase</keyword>
<keyword evidence="4 8" id="KW-0863">Zinc-finger</keyword>
<evidence type="ECO:0000313" key="11">
    <source>
        <dbReference type="EMBL" id="CAG6665196.1"/>
    </source>
</evidence>
<proteinExistence type="inferred from homology"/>
<dbReference type="GO" id="GO:0016926">
    <property type="term" value="P:protein desumoylation"/>
    <property type="evidence" value="ECO:0007669"/>
    <property type="project" value="TreeGrafter"/>
</dbReference>
<dbReference type="SUPFAM" id="SSF54001">
    <property type="entry name" value="Cysteine proteinases"/>
    <property type="match status" value="1"/>
</dbReference>
<keyword evidence="2" id="KW-0645">Protease</keyword>
<evidence type="ECO:0000256" key="6">
    <source>
        <dbReference type="ARBA" id="ARBA00022807"/>
    </source>
</evidence>